<dbReference type="OMA" id="YTSYTCC"/>
<dbReference type="GO" id="GO:0005975">
    <property type="term" value="P:carbohydrate metabolic process"/>
    <property type="evidence" value="ECO:0007669"/>
    <property type="project" value="InterPro"/>
</dbReference>
<protein>
    <recommendedName>
        <fullName evidence="4">Glycoside hydrolase family 76 protein</fullName>
    </recommendedName>
</protein>
<comment type="caution">
    <text evidence="2">The sequence shown here is derived from an EMBL/GenBank/DDBJ whole genome shotgun (WGS) entry which is preliminary data.</text>
</comment>
<evidence type="ECO:0008006" key="4">
    <source>
        <dbReference type="Google" id="ProtNLM"/>
    </source>
</evidence>
<dbReference type="AlphaFoldDB" id="A0A8S8ZCU4"/>
<name>A0A8S8ZCU4_SORMA</name>
<keyword evidence="1" id="KW-0732">Signal</keyword>
<dbReference type="SUPFAM" id="SSF48208">
    <property type="entry name" value="Six-hairpin glycosidases"/>
    <property type="match status" value="1"/>
</dbReference>
<evidence type="ECO:0000256" key="1">
    <source>
        <dbReference type="SAM" id="SignalP"/>
    </source>
</evidence>
<dbReference type="Pfam" id="PF03663">
    <property type="entry name" value="Glyco_hydro_76"/>
    <property type="match status" value="1"/>
</dbReference>
<dbReference type="EMBL" id="NMPR01000187">
    <property type="protein sequence ID" value="KAA8628394.1"/>
    <property type="molecule type" value="Genomic_DNA"/>
</dbReference>
<feature type="signal peptide" evidence="1">
    <location>
        <begin position="1"/>
        <end position="22"/>
    </location>
</feature>
<feature type="chain" id="PRO_5035796924" description="Glycoside hydrolase family 76 protein" evidence="1">
    <location>
        <begin position="23"/>
        <end position="376"/>
    </location>
</feature>
<sequence length="376" mass="41371">MRPLQIFAGLAGLLSILKPIQASTVVDPKIAAKAAIDAMNNAFYNPSEGRWSPEIAWWISGTALQAVLDYMHVTGSRDYLDQARYIVDKQKAPVPGWPQGGGNFRADSTDDTAWWALAMLRMFDLTGDKQYLEVAKQDEQYIWQYWTDTECGGGIYVDIKALTYKNAIANALYIKLAAGLHLRTGDSRYLTRALKTRQWFEESGMINAEGLANDGLTNDKANQVCFNNEGPTWSYLQGTLIGGLVELSRTTPNEAYVRSAVTLANAVISSPKLTPQSTWVLTDYACEGTAAGCNFDQQSFKGIFARNLGELDVLLRERPYRAYLEHNANSAYQTARNPANGSYGTSWAGPYDGSNLAKQQSAASLWVAVLQDQGTA</sequence>
<accession>A0A8S8ZCU4</accession>
<organism evidence="2 3">
    <name type="scientific">Sordaria macrospora</name>
    <dbReference type="NCBI Taxonomy" id="5147"/>
    <lineage>
        <taxon>Eukaryota</taxon>
        <taxon>Fungi</taxon>
        <taxon>Dikarya</taxon>
        <taxon>Ascomycota</taxon>
        <taxon>Pezizomycotina</taxon>
        <taxon>Sordariomycetes</taxon>
        <taxon>Sordariomycetidae</taxon>
        <taxon>Sordariales</taxon>
        <taxon>Sordariaceae</taxon>
        <taxon>Sordaria</taxon>
    </lineage>
</organism>
<gene>
    <name evidence="2" type="ORF">SMACR_00173</name>
</gene>
<dbReference type="InterPro" id="IPR053169">
    <property type="entry name" value="MUG_Protein"/>
</dbReference>
<dbReference type="Gene3D" id="1.50.10.20">
    <property type="match status" value="1"/>
</dbReference>
<dbReference type="Proteomes" id="UP000433876">
    <property type="component" value="Unassembled WGS sequence"/>
</dbReference>
<evidence type="ECO:0000313" key="2">
    <source>
        <dbReference type="EMBL" id="KAA8628394.1"/>
    </source>
</evidence>
<dbReference type="PANTHER" id="PTHR47791">
    <property type="entry name" value="MEIOTICALLY UP-REGULATED GENE 191 PROTEIN"/>
    <property type="match status" value="1"/>
</dbReference>
<proteinExistence type="predicted"/>
<evidence type="ECO:0000313" key="3">
    <source>
        <dbReference type="Proteomes" id="UP000433876"/>
    </source>
</evidence>
<dbReference type="InterPro" id="IPR005198">
    <property type="entry name" value="Glyco_hydro_76"/>
</dbReference>
<reference evidence="2 3" key="1">
    <citation type="submission" date="2017-07" db="EMBL/GenBank/DDBJ databases">
        <title>Genome sequence of the Sordaria macrospora wild type strain R19027.</title>
        <authorList>
            <person name="Nowrousian M."/>
            <person name="Teichert I."/>
            <person name="Kueck U."/>
        </authorList>
    </citation>
    <scope>NUCLEOTIDE SEQUENCE [LARGE SCALE GENOMIC DNA]</scope>
    <source>
        <strain evidence="2 3">R19027</strain>
        <tissue evidence="2">Mycelium</tissue>
    </source>
</reference>
<dbReference type="InterPro" id="IPR008928">
    <property type="entry name" value="6-hairpin_glycosidase_sf"/>
</dbReference>
<dbReference type="PANTHER" id="PTHR47791:SF3">
    <property type="entry name" value="MEIOTICALLY UP-REGULATED GENE 191 PROTEIN"/>
    <property type="match status" value="1"/>
</dbReference>
<dbReference type="VEuPathDB" id="FungiDB:SMAC_00173"/>